<evidence type="ECO:0000256" key="10">
    <source>
        <dbReference type="ARBA" id="ARBA00032441"/>
    </source>
</evidence>
<dbReference type="GO" id="GO:0005524">
    <property type="term" value="F:ATP binding"/>
    <property type="evidence" value="ECO:0007669"/>
    <property type="project" value="UniProtKB-KW"/>
</dbReference>
<organism evidence="11 12">
    <name type="scientific">Candidatus Nitrosacidococcus tergens</name>
    <dbReference type="NCBI Taxonomy" id="553981"/>
    <lineage>
        <taxon>Bacteria</taxon>
        <taxon>Pseudomonadati</taxon>
        <taxon>Pseudomonadota</taxon>
        <taxon>Gammaproteobacteria</taxon>
        <taxon>Chromatiales</taxon>
        <taxon>Chromatiaceae</taxon>
        <taxon>Candidatus Nitrosacidococcus</taxon>
    </lineage>
</organism>
<keyword evidence="5" id="KW-0819">tRNA processing</keyword>
<dbReference type="NCBIfam" id="TIGR00150">
    <property type="entry name" value="T6A_YjeE"/>
    <property type="match status" value="1"/>
</dbReference>
<accession>A0A7G1Q7Y6</accession>
<evidence type="ECO:0000256" key="9">
    <source>
        <dbReference type="ARBA" id="ARBA00022842"/>
    </source>
</evidence>
<dbReference type="InterPro" id="IPR003442">
    <property type="entry name" value="T6A_TsaE"/>
</dbReference>
<keyword evidence="7" id="KW-0547">Nucleotide-binding</keyword>
<dbReference type="RefSeq" id="WP_197744661.1">
    <property type="nucleotide sequence ID" value="NZ_LR778175.1"/>
</dbReference>
<dbReference type="AlphaFoldDB" id="A0A7G1Q7Y6"/>
<evidence type="ECO:0000313" key="11">
    <source>
        <dbReference type="EMBL" id="CAB1274682.1"/>
    </source>
</evidence>
<evidence type="ECO:0000256" key="5">
    <source>
        <dbReference type="ARBA" id="ARBA00022694"/>
    </source>
</evidence>
<evidence type="ECO:0000256" key="3">
    <source>
        <dbReference type="ARBA" id="ARBA00019010"/>
    </source>
</evidence>
<dbReference type="Proteomes" id="UP000516072">
    <property type="component" value="Chromosome"/>
</dbReference>
<evidence type="ECO:0000256" key="1">
    <source>
        <dbReference type="ARBA" id="ARBA00004496"/>
    </source>
</evidence>
<dbReference type="KEGG" id="ntg:NSCAC_0291"/>
<evidence type="ECO:0000256" key="4">
    <source>
        <dbReference type="ARBA" id="ARBA00022490"/>
    </source>
</evidence>
<evidence type="ECO:0000256" key="6">
    <source>
        <dbReference type="ARBA" id="ARBA00022723"/>
    </source>
</evidence>
<keyword evidence="6" id="KW-0479">Metal-binding</keyword>
<evidence type="ECO:0000256" key="2">
    <source>
        <dbReference type="ARBA" id="ARBA00007599"/>
    </source>
</evidence>
<comment type="similarity">
    <text evidence="2">Belongs to the TsaE family.</text>
</comment>
<comment type="subcellular location">
    <subcellularLocation>
        <location evidence="1">Cytoplasm</location>
    </subcellularLocation>
</comment>
<dbReference type="PANTHER" id="PTHR33540:SF2">
    <property type="entry name" value="TRNA THREONYLCARBAMOYLADENOSINE BIOSYNTHESIS PROTEIN TSAE"/>
    <property type="match status" value="1"/>
</dbReference>
<dbReference type="GO" id="GO:0005737">
    <property type="term" value="C:cytoplasm"/>
    <property type="evidence" value="ECO:0007669"/>
    <property type="project" value="UniProtKB-SubCell"/>
</dbReference>
<evidence type="ECO:0000256" key="7">
    <source>
        <dbReference type="ARBA" id="ARBA00022741"/>
    </source>
</evidence>
<dbReference type="EMBL" id="LR778175">
    <property type="protein sequence ID" value="CAB1274682.1"/>
    <property type="molecule type" value="Genomic_DNA"/>
</dbReference>
<gene>
    <name evidence="11" type="primary">yjeE</name>
    <name evidence="11" type="ORF">NSCAC_0291</name>
</gene>
<protein>
    <recommendedName>
        <fullName evidence="3">tRNA threonylcarbamoyladenosine biosynthesis protein TsaE</fullName>
    </recommendedName>
    <alternativeName>
        <fullName evidence="10">t(6)A37 threonylcarbamoyladenosine biosynthesis protein TsaE</fullName>
    </alternativeName>
</protein>
<dbReference type="PANTHER" id="PTHR33540">
    <property type="entry name" value="TRNA THREONYLCARBAMOYLADENOSINE BIOSYNTHESIS PROTEIN TSAE"/>
    <property type="match status" value="1"/>
</dbReference>
<keyword evidence="12" id="KW-1185">Reference proteome</keyword>
<dbReference type="GO" id="GO:0046872">
    <property type="term" value="F:metal ion binding"/>
    <property type="evidence" value="ECO:0007669"/>
    <property type="project" value="UniProtKB-KW"/>
</dbReference>
<keyword evidence="8" id="KW-0067">ATP-binding</keyword>
<name>A0A7G1Q7Y6_9GAMM</name>
<dbReference type="GO" id="GO:0002949">
    <property type="term" value="P:tRNA threonylcarbamoyladenosine modification"/>
    <property type="evidence" value="ECO:0007669"/>
    <property type="project" value="InterPro"/>
</dbReference>
<reference evidence="11 12" key="1">
    <citation type="submission" date="2020-03" db="EMBL/GenBank/DDBJ databases">
        <authorList>
            <person name="Picone N."/>
        </authorList>
    </citation>
    <scope>NUCLEOTIDE SEQUENCE [LARGE SCALE GENOMIC DNA]</scope>
    <source>
        <strain evidence="11">NSCAC1</strain>
    </source>
</reference>
<evidence type="ECO:0000256" key="8">
    <source>
        <dbReference type="ARBA" id="ARBA00022840"/>
    </source>
</evidence>
<keyword evidence="9" id="KW-0460">Magnesium</keyword>
<sequence>MNLTINLATEQDTLNLGGNLAAQCKTKKGGLIIFLIGDLGAGKTTLTRGFLTALGYEGIVKSPTYALVESYLLNHDLNVHHFDFYRLSNPGELEFIGIEDYFNQQAICLIEWPEYAYDQIPPPDLQIHLAYTKTEGRSASLQINTIKGSILLDGMVHC</sequence>
<proteinExistence type="inferred from homology"/>
<dbReference type="Pfam" id="PF02367">
    <property type="entry name" value="TsaE"/>
    <property type="match status" value="1"/>
</dbReference>
<keyword evidence="4" id="KW-0963">Cytoplasm</keyword>
<dbReference type="InterPro" id="IPR027417">
    <property type="entry name" value="P-loop_NTPase"/>
</dbReference>
<evidence type="ECO:0000313" key="12">
    <source>
        <dbReference type="Proteomes" id="UP000516072"/>
    </source>
</evidence>
<dbReference type="Gene3D" id="3.40.50.300">
    <property type="entry name" value="P-loop containing nucleotide triphosphate hydrolases"/>
    <property type="match status" value="1"/>
</dbReference>
<dbReference type="SUPFAM" id="SSF52540">
    <property type="entry name" value="P-loop containing nucleoside triphosphate hydrolases"/>
    <property type="match status" value="1"/>
</dbReference>